<dbReference type="PANTHER" id="PTHR43976:SF16">
    <property type="entry name" value="SHORT-CHAIN DEHYDROGENASE_REDUCTASE FAMILY PROTEIN"/>
    <property type="match status" value="1"/>
</dbReference>
<dbReference type="CDD" id="cd05374">
    <property type="entry name" value="17beta-HSD-like_SDR_c"/>
    <property type="match status" value="1"/>
</dbReference>
<evidence type="ECO:0000256" key="1">
    <source>
        <dbReference type="ARBA" id="ARBA00006484"/>
    </source>
</evidence>
<dbReference type="AlphaFoldDB" id="A0A920CWV9"/>
<evidence type="ECO:0000313" key="4">
    <source>
        <dbReference type="EMBL" id="GIP14663.1"/>
    </source>
</evidence>
<comment type="similarity">
    <text evidence="1 3">Belongs to the short-chain dehydrogenases/reductases (SDR) family.</text>
</comment>
<dbReference type="Proteomes" id="UP000683139">
    <property type="component" value="Unassembled WGS sequence"/>
</dbReference>
<evidence type="ECO:0000313" key="5">
    <source>
        <dbReference type="Proteomes" id="UP000683139"/>
    </source>
</evidence>
<dbReference type="SUPFAM" id="SSF51735">
    <property type="entry name" value="NAD(P)-binding Rossmann-fold domains"/>
    <property type="match status" value="1"/>
</dbReference>
<dbReference type="Gene3D" id="3.40.50.720">
    <property type="entry name" value="NAD(P)-binding Rossmann-like Domain"/>
    <property type="match status" value="1"/>
</dbReference>
<dbReference type="PRINTS" id="PR00080">
    <property type="entry name" value="SDRFAMILY"/>
</dbReference>
<name>A0A920CWV9_9BACL</name>
<keyword evidence="5" id="KW-1185">Reference proteome</keyword>
<keyword evidence="2" id="KW-0560">Oxidoreductase</keyword>
<protein>
    <submittedName>
        <fullName evidence="4">Short-chain dehydrogenase/reductase</fullName>
    </submittedName>
</protein>
<gene>
    <name evidence="4" type="ORF">J40TS1_03050</name>
</gene>
<dbReference type="InterPro" id="IPR020904">
    <property type="entry name" value="Sc_DH/Rdtase_CS"/>
</dbReference>
<dbReference type="NCBIfam" id="NF005372">
    <property type="entry name" value="PRK06914.1"/>
    <property type="match status" value="1"/>
</dbReference>
<proteinExistence type="inferred from homology"/>
<comment type="caution">
    <text evidence="4">The sequence shown here is derived from an EMBL/GenBank/DDBJ whole genome shotgun (WGS) entry which is preliminary data.</text>
</comment>
<sequence length="290" mass="32114">MSPLPNEQAGAAAPERVALVTGTSSGFGMLTVLELARKRFRVIATMRNLEAAIELQQRAEREGLMSRIELHQLDVTDHAAIKQVVAEIVRVHRQIDVLVNNAGFAMGGFVEEVPMEEWRQQMETNFFGLIAVSKSVIPIMRTQRSGMIINISSVSGRVGFPGYAPYASSKFAVEGFSESLRHELAPFGVKVVLVEPGAYRTPIWDKGLAQLTSSAHSPYAERLNAIVRYSRKTAEAAPDPQQVADTIGMLVESRAPKLRYLLGRGARIAILGKALLPWKWFEWMIDRGTR</sequence>
<dbReference type="PANTHER" id="PTHR43976">
    <property type="entry name" value="SHORT CHAIN DEHYDROGENASE"/>
    <property type="match status" value="1"/>
</dbReference>
<evidence type="ECO:0000256" key="3">
    <source>
        <dbReference type="RuleBase" id="RU000363"/>
    </source>
</evidence>
<organism evidence="4 5">
    <name type="scientific">Paenibacillus montaniterrae</name>
    <dbReference type="NCBI Taxonomy" id="429341"/>
    <lineage>
        <taxon>Bacteria</taxon>
        <taxon>Bacillati</taxon>
        <taxon>Bacillota</taxon>
        <taxon>Bacilli</taxon>
        <taxon>Bacillales</taxon>
        <taxon>Paenibacillaceae</taxon>
        <taxon>Paenibacillus</taxon>
    </lineage>
</organism>
<accession>A0A920CWV9</accession>
<evidence type="ECO:0000256" key="2">
    <source>
        <dbReference type="ARBA" id="ARBA00023002"/>
    </source>
</evidence>
<dbReference type="InterPro" id="IPR051911">
    <property type="entry name" value="SDR_oxidoreductase"/>
</dbReference>
<dbReference type="InterPro" id="IPR036291">
    <property type="entry name" value="NAD(P)-bd_dom_sf"/>
</dbReference>
<dbReference type="EMBL" id="BOSE01000001">
    <property type="protein sequence ID" value="GIP14663.1"/>
    <property type="molecule type" value="Genomic_DNA"/>
</dbReference>
<dbReference type="PRINTS" id="PR00081">
    <property type="entry name" value="GDHRDH"/>
</dbReference>
<reference evidence="4" key="1">
    <citation type="submission" date="2021-03" db="EMBL/GenBank/DDBJ databases">
        <title>Antimicrobial resistance genes in bacteria isolated from Japanese honey, and their potential for conferring macrolide and lincosamide resistance in the American foulbrood pathogen Paenibacillus larvae.</title>
        <authorList>
            <person name="Okamoto M."/>
            <person name="Kumagai M."/>
            <person name="Kanamori H."/>
            <person name="Takamatsu D."/>
        </authorList>
    </citation>
    <scope>NUCLEOTIDE SEQUENCE</scope>
    <source>
        <strain evidence="4">J40TS1</strain>
    </source>
</reference>
<dbReference type="GO" id="GO:0016491">
    <property type="term" value="F:oxidoreductase activity"/>
    <property type="evidence" value="ECO:0007669"/>
    <property type="project" value="UniProtKB-KW"/>
</dbReference>
<dbReference type="PROSITE" id="PS00061">
    <property type="entry name" value="ADH_SHORT"/>
    <property type="match status" value="1"/>
</dbReference>
<dbReference type="RefSeq" id="WP_213512875.1">
    <property type="nucleotide sequence ID" value="NZ_BOSE01000001.1"/>
</dbReference>
<dbReference type="InterPro" id="IPR002347">
    <property type="entry name" value="SDR_fam"/>
</dbReference>
<dbReference type="Pfam" id="PF00106">
    <property type="entry name" value="adh_short"/>
    <property type="match status" value="1"/>
</dbReference>